<comment type="caution">
    <text evidence="1">The sequence shown here is derived from an EMBL/GenBank/DDBJ whole genome shotgun (WGS) entry which is preliminary data.</text>
</comment>
<dbReference type="EMBL" id="SOKJ01000315">
    <property type="protein sequence ID" value="TET09092.1"/>
    <property type="molecule type" value="Genomic_DNA"/>
</dbReference>
<dbReference type="AlphaFoldDB" id="A0A523RTI9"/>
<accession>A0A523RTI9</accession>
<dbReference type="Proteomes" id="UP000316360">
    <property type="component" value="Unassembled WGS sequence"/>
</dbReference>
<reference evidence="1 2" key="1">
    <citation type="submission" date="2019-03" db="EMBL/GenBank/DDBJ databases">
        <title>Metabolic potential of uncultured bacteria and archaea associated with petroleum seepage in deep-sea sediments.</title>
        <authorList>
            <person name="Dong X."/>
            <person name="Hubert C."/>
        </authorList>
    </citation>
    <scope>NUCLEOTIDE SEQUENCE [LARGE SCALE GENOMIC DNA]</scope>
    <source>
        <strain evidence="1">E44_bin7</strain>
    </source>
</reference>
<protein>
    <submittedName>
        <fullName evidence="1">Uncharacterized protein</fullName>
    </submittedName>
</protein>
<evidence type="ECO:0000313" key="1">
    <source>
        <dbReference type="EMBL" id="TET09092.1"/>
    </source>
</evidence>
<proteinExistence type="predicted"/>
<organism evidence="1 2">
    <name type="scientific">Aerophobetes bacterium</name>
    <dbReference type="NCBI Taxonomy" id="2030807"/>
    <lineage>
        <taxon>Bacteria</taxon>
        <taxon>Candidatus Aerophobota</taxon>
    </lineage>
</organism>
<sequence length="150" mass="16923">MATQNRRTILASLKTALEELSPTYVKTVVRTYTEIDITNYLTTDLSLIEIQEPSEVAETEMTGRRSIRALEVTLRVWFVDWAEDPDATIYEALMKQIRDKVGAKFTLPQAGVPSAIATWIGGTSKIEGEMPVWNFSMGLVLKYYLDQQAT</sequence>
<name>A0A523RTI9_UNCAE</name>
<evidence type="ECO:0000313" key="2">
    <source>
        <dbReference type="Proteomes" id="UP000316360"/>
    </source>
</evidence>
<gene>
    <name evidence="1" type="ORF">E3J84_05500</name>
</gene>